<sequence>MEEERKETTDYISSSDWLKFVKGLKKVVETKIKANPDAEQIIIEREELDLCWPEIRNDENHHRYFAELDTVATLLDAEVNIPVVADYQNGEKLIVDKEGVSHYAALKSEQKRLRLLGVLFIIMVILLYLSVPLMFYHFVGVITSILFAFLAIQLSANIDKNKFKLEELKKIEKTIALIRPSLEDVANSMDPIDGLMGSLILEMALSKDEK</sequence>
<dbReference type="EMBL" id="DXCM01000036">
    <property type="protein sequence ID" value="HIY92509.1"/>
    <property type="molecule type" value="Genomic_DNA"/>
</dbReference>
<keyword evidence="1" id="KW-0472">Membrane</keyword>
<organism evidence="2 3">
    <name type="scientific">Candidatus Companilactobacillus pullicola</name>
    <dbReference type="NCBI Taxonomy" id="2838523"/>
    <lineage>
        <taxon>Bacteria</taxon>
        <taxon>Bacillati</taxon>
        <taxon>Bacillota</taxon>
        <taxon>Bacilli</taxon>
        <taxon>Lactobacillales</taxon>
        <taxon>Lactobacillaceae</taxon>
        <taxon>Companilactobacillus</taxon>
    </lineage>
</organism>
<dbReference type="AlphaFoldDB" id="A0A9D1ZMU2"/>
<comment type="caution">
    <text evidence="2">The sequence shown here is derived from an EMBL/GenBank/DDBJ whole genome shotgun (WGS) entry which is preliminary data.</text>
</comment>
<feature type="transmembrane region" description="Helical" evidence="1">
    <location>
        <begin position="113"/>
        <end position="129"/>
    </location>
</feature>
<keyword evidence="1" id="KW-0812">Transmembrane</keyword>
<name>A0A9D1ZMU2_9LACO</name>
<evidence type="ECO:0000256" key="1">
    <source>
        <dbReference type="SAM" id="Phobius"/>
    </source>
</evidence>
<protein>
    <submittedName>
        <fullName evidence="2">Uncharacterized protein</fullName>
    </submittedName>
</protein>
<keyword evidence="1" id="KW-1133">Transmembrane helix</keyword>
<gene>
    <name evidence="2" type="ORF">H9820_06145</name>
</gene>
<feature type="transmembrane region" description="Helical" evidence="1">
    <location>
        <begin position="135"/>
        <end position="156"/>
    </location>
</feature>
<evidence type="ECO:0000313" key="2">
    <source>
        <dbReference type="EMBL" id="HIY92509.1"/>
    </source>
</evidence>
<reference evidence="2" key="2">
    <citation type="submission" date="2021-04" db="EMBL/GenBank/DDBJ databases">
        <authorList>
            <person name="Gilroy R."/>
        </authorList>
    </citation>
    <scope>NUCLEOTIDE SEQUENCE</scope>
    <source>
        <strain evidence="2">3204</strain>
    </source>
</reference>
<accession>A0A9D1ZMU2</accession>
<proteinExistence type="predicted"/>
<dbReference type="Proteomes" id="UP000824013">
    <property type="component" value="Unassembled WGS sequence"/>
</dbReference>
<reference evidence="2" key="1">
    <citation type="journal article" date="2021" name="PeerJ">
        <title>Extensive microbial diversity within the chicken gut microbiome revealed by metagenomics and culture.</title>
        <authorList>
            <person name="Gilroy R."/>
            <person name="Ravi A."/>
            <person name="Getino M."/>
            <person name="Pursley I."/>
            <person name="Horton D.L."/>
            <person name="Alikhan N.F."/>
            <person name="Baker D."/>
            <person name="Gharbi K."/>
            <person name="Hall N."/>
            <person name="Watson M."/>
            <person name="Adriaenssens E.M."/>
            <person name="Foster-Nyarko E."/>
            <person name="Jarju S."/>
            <person name="Secka A."/>
            <person name="Antonio M."/>
            <person name="Oren A."/>
            <person name="Chaudhuri R.R."/>
            <person name="La Ragione R."/>
            <person name="Hildebrand F."/>
            <person name="Pallen M.J."/>
        </authorList>
    </citation>
    <scope>NUCLEOTIDE SEQUENCE</scope>
    <source>
        <strain evidence="2">3204</strain>
    </source>
</reference>
<evidence type="ECO:0000313" key="3">
    <source>
        <dbReference type="Proteomes" id="UP000824013"/>
    </source>
</evidence>